<feature type="transmembrane region" description="Helical" evidence="6">
    <location>
        <begin position="340"/>
        <end position="358"/>
    </location>
</feature>
<evidence type="ECO:0000256" key="2">
    <source>
        <dbReference type="ARBA" id="ARBA00010199"/>
    </source>
</evidence>
<feature type="transmembrane region" description="Helical" evidence="6">
    <location>
        <begin position="86"/>
        <end position="112"/>
    </location>
</feature>
<organism evidence="7 8">
    <name type="scientific">Pseudolactococcus piscium</name>
    <dbReference type="NCBI Taxonomy" id="1364"/>
    <lineage>
        <taxon>Bacteria</taxon>
        <taxon>Bacillati</taxon>
        <taxon>Bacillota</taxon>
        <taxon>Bacilli</taxon>
        <taxon>Lactobacillales</taxon>
        <taxon>Streptococcaceae</taxon>
        <taxon>Pseudolactococcus</taxon>
    </lineage>
</organism>
<feature type="transmembrane region" description="Helical" evidence="6">
    <location>
        <begin position="299"/>
        <end position="320"/>
    </location>
</feature>
<name>A0A2A5S1I5_9LACT</name>
<comment type="function">
    <text evidence="1">Multidrug efflux pump.</text>
</comment>
<accession>A0A2A5S1I5</accession>
<keyword evidence="8" id="KW-1185">Reference proteome</keyword>
<dbReference type="PANTHER" id="PTHR43298">
    <property type="entry name" value="MULTIDRUG RESISTANCE PROTEIN NORM-RELATED"/>
    <property type="match status" value="1"/>
</dbReference>
<dbReference type="EMBL" id="JXJW01000007">
    <property type="protein sequence ID" value="PCS07309.1"/>
    <property type="molecule type" value="Genomic_DNA"/>
</dbReference>
<feature type="transmembrane region" description="Helical" evidence="6">
    <location>
        <begin position="47"/>
        <end position="65"/>
    </location>
</feature>
<feature type="transmembrane region" description="Helical" evidence="6">
    <location>
        <begin position="255"/>
        <end position="278"/>
    </location>
</feature>
<keyword evidence="4" id="KW-0813">Transport</keyword>
<dbReference type="Pfam" id="PF01554">
    <property type="entry name" value="MatE"/>
    <property type="match status" value="2"/>
</dbReference>
<keyword evidence="6" id="KW-0812">Transmembrane</keyword>
<reference evidence="7 8" key="1">
    <citation type="submission" date="2014-12" db="EMBL/GenBank/DDBJ databases">
        <title>Draft genome sequences of 10 type strains of Lactococcus.</title>
        <authorList>
            <person name="Sun Z."/>
            <person name="Zhong Z."/>
            <person name="Liu W."/>
            <person name="Zhang W."/>
            <person name="Zhang H."/>
        </authorList>
    </citation>
    <scope>NUCLEOTIDE SEQUENCE [LARGE SCALE GENOMIC DNA]</scope>
    <source>
        <strain evidence="7 8">DSM 6634</strain>
    </source>
</reference>
<feature type="transmembrane region" description="Helical" evidence="6">
    <location>
        <begin position="154"/>
        <end position="173"/>
    </location>
</feature>
<dbReference type="GO" id="GO:0015297">
    <property type="term" value="F:antiporter activity"/>
    <property type="evidence" value="ECO:0007669"/>
    <property type="project" value="InterPro"/>
</dbReference>
<feature type="transmembrane region" description="Helical" evidence="6">
    <location>
        <begin position="124"/>
        <end position="142"/>
    </location>
</feature>
<evidence type="ECO:0000256" key="3">
    <source>
        <dbReference type="ARBA" id="ARBA00020268"/>
    </source>
</evidence>
<feature type="transmembrane region" description="Helical" evidence="6">
    <location>
        <begin position="370"/>
        <end position="393"/>
    </location>
</feature>
<keyword evidence="6" id="KW-0472">Membrane</keyword>
<keyword evidence="6" id="KW-1133">Transmembrane helix</keyword>
<dbReference type="InterPro" id="IPR002528">
    <property type="entry name" value="MATE_fam"/>
</dbReference>
<dbReference type="PANTHER" id="PTHR43298:SF2">
    <property type="entry name" value="FMN_FAD EXPORTER YEEO-RELATED"/>
    <property type="match status" value="1"/>
</dbReference>
<evidence type="ECO:0000256" key="5">
    <source>
        <dbReference type="ARBA" id="ARBA00031636"/>
    </source>
</evidence>
<evidence type="ECO:0000256" key="1">
    <source>
        <dbReference type="ARBA" id="ARBA00003408"/>
    </source>
</evidence>
<dbReference type="Proteomes" id="UP000218282">
    <property type="component" value="Unassembled WGS sequence"/>
</dbReference>
<protein>
    <recommendedName>
        <fullName evidence="3">Probable multidrug resistance protein NorM</fullName>
    </recommendedName>
    <alternativeName>
        <fullName evidence="5">Multidrug-efflux transporter</fullName>
    </alternativeName>
</protein>
<sequence>MLSKIQKFTLPLILTQLPQLLVGQLTMIIAVNKSTNNMAGIITVQSFLYALAGILGAAAFAFNILGSEAVGAKNDKKYQSLIKASLIINLSVGLISGIILVLGGHLFLSVVYGFSGELLKVATWYLLIQSPYVLLILFTFLFTNLLKMKKKTQWILYISTLMMLFNIGINWFFVQYLSWGIIGASLASTCTLTISVLTYGFILRRTLVKALTTRVMAIRDILKKALPLVGQEILEGIILIVVFDALMARLGINTLALYAICMQAITFIKIPTMMYGNAVTIFVAEAKGNNSVKQDLSSILRITITSSSIFYFSGMILFSLFGSNYASLFVNQELAAQFKIAFMIVTSLTVFSISYELLKYCLQALGEEKKVLNLTFIVNGLACLIMVICQFLSMSSFTFLYVMNGLALLLLSITFIWKLKMNLKLM</sequence>
<evidence type="ECO:0000313" key="8">
    <source>
        <dbReference type="Proteomes" id="UP000218282"/>
    </source>
</evidence>
<evidence type="ECO:0000256" key="6">
    <source>
        <dbReference type="SAM" id="Phobius"/>
    </source>
</evidence>
<dbReference type="AlphaFoldDB" id="A0A2A5S1I5"/>
<comment type="similarity">
    <text evidence="2">Belongs to the multi antimicrobial extrusion (MATE) (TC 2.A.66.1) family.</text>
</comment>
<dbReference type="RefSeq" id="WP_096814272.1">
    <property type="nucleotide sequence ID" value="NZ_JXJW01000007.1"/>
</dbReference>
<evidence type="ECO:0000313" key="7">
    <source>
        <dbReference type="EMBL" id="PCS07309.1"/>
    </source>
</evidence>
<dbReference type="GO" id="GO:0042910">
    <property type="term" value="F:xenobiotic transmembrane transporter activity"/>
    <property type="evidence" value="ECO:0007669"/>
    <property type="project" value="InterPro"/>
</dbReference>
<evidence type="ECO:0000256" key="4">
    <source>
        <dbReference type="ARBA" id="ARBA00022448"/>
    </source>
</evidence>
<feature type="transmembrane region" description="Helical" evidence="6">
    <location>
        <begin position="399"/>
        <end position="417"/>
    </location>
</feature>
<gene>
    <name evidence="7" type="ORF">RU86_GL002084</name>
</gene>
<feature type="transmembrane region" description="Helical" evidence="6">
    <location>
        <begin position="225"/>
        <end position="243"/>
    </location>
</feature>
<comment type="caution">
    <text evidence="7">The sequence shown here is derived from an EMBL/GenBank/DDBJ whole genome shotgun (WGS) entry which is preliminary data.</text>
</comment>
<dbReference type="GO" id="GO:0005886">
    <property type="term" value="C:plasma membrane"/>
    <property type="evidence" value="ECO:0007669"/>
    <property type="project" value="TreeGrafter"/>
</dbReference>
<proteinExistence type="inferred from homology"/>
<feature type="transmembrane region" description="Helical" evidence="6">
    <location>
        <begin position="179"/>
        <end position="204"/>
    </location>
</feature>
<dbReference type="InterPro" id="IPR050222">
    <property type="entry name" value="MATE_MdtK"/>
</dbReference>